<evidence type="ECO:0000256" key="6">
    <source>
        <dbReference type="ARBA" id="ARBA00022801"/>
    </source>
</evidence>
<proteinExistence type="inferred from homology"/>
<dbReference type="PANTHER" id="PTHR46828">
    <property type="entry name" value="ENDO-1,4-BETA-XYLANASE A-RELATED"/>
    <property type="match status" value="1"/>
</dbReference>
<dbReference type="Pfam" id="PF00457">
    <property type="entry name" value="Glyco_hydro_11"/>
    <property type="match status" value="1"/>
</dbReference>
<dbReference type="InterPro" id="IPR001137">
    <property type="entry name" value="Glyco_hydro_11"/>
</dbReference>
<dbReference type="EMBL" id="CP090173">
    <property type="protein sequence ID" value="UJO23589.1"/>
    <property type="molecule type" value="Genomic_DNA"/>
</dbReference>
<feature type="transmembrane region" description="Helical" evidence="11">
    <location>
        <begin position="21"/>
        <end position="45"/>
    </location>
</feature>
<evidence type="ECO:0000256" key="1">
    <source>
        <dbReference type="ARBA" id="ARBA00000681"/>
    </source>
</evidence>
<evidence type="ECO:0000256" key="8">
    <source>
        <dbReference type="ARBA" id="ARBA00023295"/>
    </source>
</evidence>
<name>A0A9Q8UV39_PASFU</name>
<organism evidence="13 14">
    <name type="scientific">Passalora fulva</name>
    <name type="common">Tomato leaf mold</name>
    <name type="synonym">Cladosporium fulvum</name>
    <dbReference type="NCBI Taxonomy" id="5499"/>
    <lineage>
        <taxon>Eukaryota</taxon>
        <taxon>Fungi</taxon>
        <taxon>Dikarya</taxon>
        <taxon>Ascomycota</taxon>
        <taxon>Pezizomycotina</taxon>
        <taxon>Dothideomycetes</taxon>
        <taxon>Dothideomycetidae</taxon>
        <taxon>Mycosphaerellales</taxon>
        <taxon>Mycosphaerellaceae</taxon>
        <taxon>Fulvia</taxon>
    </lineage>
</organism>
<gene>
    <name evidence="13" type="ORF">CLAFUR5_13228</name>
</gene>
<reference evidence="13" key="1">
    <citation type="submission" date="2021-12" db="EMBL/GenBank/DDBJ databases">
        <authorList>
            <person name="Zaccaron A."/>
            <person name="Stergiopoulos I."/>
        </authorList>
    </citation>
    <scope>NUCLEOTIDE SEQUENCE</scope>
    <source>
        <strain evidence="13">Race5_Kim</strain>
    </source>
</reference>
<dbReference type="OrthoDB" id="2115822at2759"/>
<dbReference type="KEGG" id="ffu:CLAFUR5_13228"/>
<evidence type="ECO:0000259" key="12">
    <source>
        <dbReference type="PROSITE" id="PS51761"/>
    </source>
</evidence>
<dbReference type="RefSeq" id="XP_047767955.1">
    <property type="nucleotide sequence ID" value="XM_047912376.1"/>
</dbReference>
<comment type="catalytic activity">
    <reaction evidence="1">
        <text>Endohydrolysis of (1-&gt;4)-beta-D-xylosidic linkages in xylans.</text>
        <dbReference type="EC" id="3.2.1.8"/>
    </reaction>
</comment>
<evidence type="ECO:0000256" key="9">
    <source>
        <dbReference type="ARBA" id="ARBA00023326"/>
    </source>
</evidence>
<dbReference type="GeneID" id="71993106"/>
<dbReference type="Gene3D" id="2.60.120.180">
    <property type="match status" value="1"/>
</dbReference>
<keyword evidence="8" id="KW-0326">Glycosidase</keyword>
<comment type="pathway">
    <text evidence="2">Glycan degradation; xylan degradation.</text>
</comment>
<keyword evidence="5" id="KW-0858">Xylan degradation</keyword>
<dbReference type="PANTHER" id="PTHR46828:SF2">
    <property type="entry name" value="ENDO-1,4-BETA-XYLANASE A-RELATED"/>
    <property type="match status" value="1"/>
</dbReference>
<reference evidence="13" key="2">
    <citation type="journal article" date="2022" name="Microb. Genom.">
        <title>A chromosome-scale genome assembly of the tomato pathogen Cladosporium fulvum reveals a compartmentalized genome architecture and the presence of a dispensable chromosome.</title>
        <authorList>
            <person name="Zaccaron A.Z."/>
            <person name="Chen L.H."/>
            <person name="Samaras A."/>
            <person name="Stergiopoulos I."/>
        </authorList>
    </citation>
    <scope>NUCLEOTIDE SEQUENCE</scope>
    <source>
        <strain evidence="13">Race5_Kim</strain>
    </source>
</reference>
<dbReference type="GO" id="GO:0045493">
    <property type="term" value="P:xylan catabolic process"/>
    <property type="evidence" value="ECO:0007669"/>
    <property type="project" value="UniProtKB-KW"/>
</dbReference>
<dbReference type="SUPFAM" id="SSF49899">
    <property type="entry name" value="Concanavalin A-like lectins/glucanases"/>
    <property type="match status" value="1"/>
</dbReference>
<keyword evidence="7" id="KW-0119">Carbohydrate metabolism</keyword>
<keyword evidence="6" id="KW-0378">Hydrolase</keyword>
<keyword evidence="14" id="KW-1185">Reference proteome</keyword>
<keyword evidence="9" id="KW-0624">Polysaccharide degradation</keyword>
<evidence type="ECO:0000256" key="11">
    <source>
        <dbReference type="SAM" id="Phobius"/>
    </source>
</evidence>
<evidence type="ECO:0000256" key="3">
    <source>
        <dbReference type="ARBA" id="ARBA00007792"/>
    </source>
</evidence>
<evidence type="ECO:0000313" key="13">
    <source>
        <dbReference type="EMBL" id="UJO23589.1"/>
    </source>
</evidence>
<evidence type="ECO:0000313" key="14">
    <source>
        <dbReference type="Proteomes" id="UP000756132"/>
    </source>
</evidence>
<dbReference type="GO" id="GO:0031176">
    <property type="term" value="F:endo-1,4-beta-xylanase activity"/>
    <property type="evidence" value="ECO:0007669"/>
    <property type="project" value="UniProtKB-EC"/>
</dbReference>
<dbReference type="InterPro" id="IPR033123">
    <property type="entry name" value="GH11_dom"/>
</dbReference>
<keyword evidence="11" id="KW-1133">Transmembrane helix</keyword>
<evidence type="ECO:0000256" key="5">
    <source>
        <dbReference type="ARBA" id="ARBA00022651"/>
    </source>
</evidence>
<dbReference type="InterPro" id="IPR013320">
    <property type="entry name" value="ConA-like_dom_sf"/>
</dbReference>
<dbReference type="AlphaFoldDB" id="A0A9Q8UV39"/>
<accession>A0A9Q8UV39</accession>
<sequence>MYSFDPASQKRINRHRQSSRLHAVTVLFISSLIVLTTSILGALAAPVTNPIEVIDANITSFEARSTAPGTGTNNGYFYSFYNDNASGTVTYNGSAGGSYTTQWSNCGSFVAGKGWNPGRGRTIRYSATFSPSGNAYLSVYGWTTSPLVEY</sequence>
<feature type="domain" description="GH11" evidence="12">
    <location>
        <begin position="64"/>
        <end position="150"/>
    </location>
</feature>
<protein>
    <recommendedName>
        <fullName evidence="4">endo-1,4-beta-xylanase</fullName>
        <ecNumber evidence="4">3.2.1.8</ecNumber>
    </recommendedName>
</protein>
<evidence type="ECO:0000256" key="10">
    <source>
        <dbReference type="PROSITE-ProRule" id="PRU01097"/>
    </source>
</evidence>
<dbReference type="InterPro" id="IPR013319">
    <property type="entry name" value="GH11/12"/>
</dbReference>
<evidence type="ECO:0000256" key="2">
    <source>
        <dbReference type="ARBA" id="ARBA00004851"/>
    </source>
</evidence>
<evidence type="ECO:0000256" key="4">
    <source>
        <dbReference type="ARBA" id="ARBA00012590"/>
    </source>
</evidence>
<keyword evidence="11" id="KW-0472">Membrane</keyword>
<comment type="caution">
    <text evidence="10">Lacks conserved residue(s) required for the propagation of feature annotation.</text>
</comment>
<evidence type="ECO:0000256" key="7">
    <source>
        <dbReference type="ARBA" id="ARBA00023277"/>
    </source>
</evidence>
<dbReference type="EC" id="3.2.1.8" evidence="4"/>
<comment type="similarity">
    <text evidence="3 10">Belongs to the glycosyl hydrolase 11 (cellulase G) family.</text>
</comment>
<dbReference type="Proteomes" id="UP000756132">
    <property type="component" value="Chromosome 11"/>
</dbReference>
<dbReference type="PROSITE" id="PS51761">
    <property type="entry name" value="GH11_3"/>
    <property type="match status" value="1"/>
</dbReference>
<keyword evidence="11" id="KW-0812">Transmembrane</keyword>